<sequence length="94" mass="10389">MQGVLERNIVSLFKQLGIAKHAQLYGIETTMQPETSCTASCMSAPLPSALVCSSAAPTQSRINHDSQFFKTRYSRLRNDNFDNVSSRSTNYAVV</sequence>
<dbReference type="EMBL" id="QEAN01000099">
    <property type="protein sequence ID" value="TPX48484.1"/>
    <property type="molecule type" value="Genomic_DNA"/>
</dbReference>
<organism evidence="1 2">
    <name type="scientific">Synchytrium endobioticum</name>
    <dbReference type="NCBI Taxonomy" id="286115"/>
    <lineage>
        <taxon>Eukaryota</taxon>
        <taxon>Fungi</taxon>
        <taxon>Fungi incertae sedis</taxon>
        <taxon>Chytridiomycota</taxon>
        <taxon>Chytridiomycota incertae sedis</taxon>
        <taxon>Chytridiomycetes</taxon>
        <taxon>Synchytriales</taxon>
        <taxon>Synchytriaceae</taxon>
        <taxon>Synchytrium</taxon>
    </lineage>
</organism>
<reference evidence="1 2" key="1">
    <citation type="journal article" date="2019" name="Sci. Rep.">
        <title>Comparative genomics of chytrid fungi reveal insights into the obligate biotrophic and pathogenic lifestyle of Synchytrium endobioticum.</title>
        <authorList>
            <person name="van de Vossenberg B.T.L.H."/>
            <person name="Warris S."/>
            <person name="Nguyen H.D.T."/>
            <person name="van Gent-Pelzer M.P.E."/>
            <person name="Joly D.L."/>
            <person name="van de Geest H.C."/>
            <person name="Bonants P.J.M."/>
            <person name="Smith D.S."/>
            <person name="Levesque C.A."/>
            <person name="van der Lee T.A.J."/>
        </authorList>
    </citation>
    <scope>NUCLEOTIDE SEQUENCE [LARGE SCALE GENOMIC DNA]</scope>
    <source>
        <strain evidence="1 2">MB42</strain>
    </source>
</reference>
<dbReference type="Proteomes" id="UP000317494">
    <property type="component" value="Unassembled WGS sequence"/>
</dbReference>
<protein>
    <submittedName>
        <fullName evidence="1">Uncharacterized protein</fullName>
    </submittedName>
</protein>
<gene>
    <name evidence="1" type="ORF">SeMB42_g02989</name>
</gene>
<proteinExistence type="predicted"/>
<comment type="caution">
    <text evidence="1">The sequence shown here is derived from an EMBL/GenBank/DDBJ whole genome shotgun (WGS) entry which is preliminary data.</text>
</comment>
<dbReference type="VEuPathDB" id="FungiDB:SeMB42_g02989"/>
<accession>A0A507DAA1</accession>
<dbReference type="AlphaFoldDB" id="A0A507DAA1"/>
<name>A0A507DAA1_9FUNG</name>
<evidence type="ECO:0000313" key="2">
    <source>
        <dbReference type="Proteomes" id="UP000317494"/>
    </source>
</evidence>
<keyword evidence="2" id="KW-1185">Reference proteome</keyword>
<evidence type="ECO:0000313" key="1">
    <source>
        <dbReference type="EMBL" id="TPX48484.1"/>
    </source>
</evidence>